<gene>
    <name evidence="2" type="ORF">FB45DRAFT_445434</name>
</gene>
<keyword evidence="3" id="KW-1185">Reference proteome</keyword>
<dbReference type="AlphaFoldDB" id="A0AAD7C0X9"/>
<feature type="region of interest" description="Disordered" evidence="1">
    <location>
        <begin position="115"/>
        <end position="154"/>
    </location>
</feature>
<sequence>MAIRLFGGASAEQPAMFSNSPRHARRSSSPRFGDWHVARAVTQDRCRTRFSSFQISYGLHQTTVQYLTLLLRTARCSAPSFAWTGMSTVVTPKQLLPHPSPLTRTAALALPRPRFGRPRTEMERSAVPPPWCSSTPRRTARRATGPPQRESHPR</sequence>
<evidence type="ECO:0000256" key="1">
    <source>
        <dbReference type="SAM" id="MobiDB-lite"/>
    </source>
</evidence>
<protein>
    <submittedName>
        <fullName evidence="2">Uncharacterized protein</fullName>
    </submittedName>
</protein>
<evidence type="ECO:0000313" key="3">
    <source>
        <dbReference type="Proteomes" id="UP001221142"/>
    </source>
</evidence>
<evidence type="ECO:0000313" key="2">
    <source>
        <dbReference type="EMBL" id="KAJ7636307.1"/>
    </source>
</evidence>
<name>A0AAD7C0X9_9AGAR</name>
<comment type="caution">
    <text evidence="2">The sequence shown here is derived from an EMBL/GenBank/DDBJ whole genome shotgun (WGS) entry which is preliminary data.</text>
</comment>
<dbReference type="Proteomes" id="UP001221142">
    <property type="component" value="Unassembled WGS sequence"/>
</dbReference>
<dbReference type="EMBL" id="JARKIF010000006">
    <property type="protein sequence ID" value="KAJ7636307.1"/>
    <property type="molecule type" value="Genomic_DNA"/>
</dbReference>
<proteinExistence type="predicted"/>
<accession>A0AAD7C0X9</accession>
<organism evidence="2 3">
    <name type="scientific">Roridomyces roridus</name>
    <dbReference type="NCBI Taxonomy" id="1738132"/>
    <lineage>
        <taxon>Eukaryota</taxon>
        <taxon>Fungi</taxon>
        <taxon>Dikarya</taxon>
        <taxon>Basidiomycota</taxon>
        <taxon>Agaricomycotina</taxon>
        <taxon>Agaricomycetes</taxon>
        <taxon>Agaricomycetidae</taxon>
        <taxon>Agaricales</taxon>
        <taxon>Marasmiineae</taxon>
        <taxon>Mycenaceae</taxon>
        <taxon>Roridomyces</taxon>
    </lineage>
</organism>
<reference evidence="2" key="1">
    <citation type="submission" date="2023-03" db="EMBL/GenBank/DDBJ databases">
        <title>Massive genome expansion in bonnet fungi (Mycena s.s.) driven by repeated elements and novel gene families across ecological guilds.</title>
        <authorList>
            <consortium name="Lawrence Berkeley National Laboratory"/>
            <person name="Harder C.B."/>
            <person name="Miyauchi S."/>
            <person name="Viragh M."/>
            <person name="Kuo A."/>
            <person name="Thoen E."/>
            <person name="Andreopoulos B."/>
            <person name="Lu D."/>
            <person name="Skrede I."/>
            <person name="Drula E."/>
            <person name="Henrissat B."/>
            <person name="Morin E."/>
            <person name="Kohler A."/>
            <person name="Barry K."/>
            <person name="LaButti K."/>
            <person name="Morin E."/>
            <person name="Salamov A."/>
            <person name="Lipzen A."/>
            <person name="Mereny Z."/>
            <person name="Hegedus B."/>
            <person name="Baldrian P."/>
            <person name="Stursova M."/>
            <person name="Weitz H."/>
            <person name="Taylor A."/>
            <person name="Grigoriev I.V."/>
            <person name="Nagy L.G."/>
            <person name="Martin F."/>
            <person name="Kauserud H."/>
        </authorList>
    </citation>
    <scope>NUCLEOTIDE SEQUENCE</scope>
    <source>
        <strain evidence="2">9284</strain>
    </source>
</reference>